<keyword evidence="3" id="KW-1185">Reference proteome</keyword>
<comment type="caution">
    <text evidence="2">The sequence shown here is derived from an EMBL/GenBank/DDBJ whole genome shotgun (WGS) entry which is preliminary data.</text>
</comment>
<dbReference type="CDD" id="cd07438">
    <property type="entry name" value="PHP_HisPPase_AMP"/>
    <property type="match status" value="1"/>
</dbReference>
<dbReference type="Gene3D" id="3.20.20.140">
    <property type="entry name" value="Metal-dependent hydrolases"/>
    <property type="match status" value="1"/>
</dbReference>
<dbReference type="PANTHER" id="PTHR42924">
    <property type="entry name" value="EXONUCLEASE"/>
    <property type="match status" value="1"/>
</dbReference>
<evidence type="ECO:0000313" key="2">
    <source>
        <dbReference type="EMBL" id="GAA5161670.1"/>
    </source>
</evidence>
<dbReference type="SUPFAM" id="SSF89550">
    <property type="entry name" value="PHP domain-like"/>
    <property type="match status" value="1"/>
</dbReference>
<feature type="domain" description="Polymerase/histidinol phosphatase N-terminal" evidence="1">
    <location>
        <begin position="5"/>
        <end position="70"/>
    </location>
</feature>
<protein>
    <submittedName>
        <fullName evidence="2">PHP domain-containing protein</fullName>
    </submittedName>
</protein>
<dbReference type="RefSeq" id="WP_345531895.1">
    <property type="nucleotide sequence ID" value="NZ_BAABLD010000005.1"/>
</dbReference>
<dbReference type="Gene3D" id="1.10.150.650">
    <property type="match status" value="1"/>
</dbReference>
<dbReference type="EMBL" id="BAABLD010000005">
    <property type="protein sequence ID" value="GAA5161670.1"/>
    <property type="molecule type" value="Genomic_DNA"/>
</dbReference>
<dbReference type="InterPro" id="IPR049742">
    <property type="entry name" value="35NBP"/>
</dbReference>
<dbReference type="InterPro" id="IPR004013">
    <property type="entry name" value="PHP_dom"/>
</dbReference>
<accession>A0ABP9QGT4</accession>
<evidence type="ECO:0000313" key="3">
    <source>
        <dbReference type="Proteomes" id="UP001500547"/>
    </source>
</evidence>
<dbReference type="InterPro" id="IPR016195">
    <property type="entry name" value="Pol/histidinol_Pase-like"/>
</dbReference>
<dbReference type="InterPro" id="IPR003141">
    <property type="entry name" value="Pol/His_phosphatase_N"/>
</dbReference>
<dbReference type="Pfam" id="PF02811">
    <property type="entry name" value="PHP"/>
    <property type="match status" value="1"/>
</dbReference>
<dbReference type="NCBIfam" id="NF041577">
    <property type="entry name" value="nside_bi_sphtase"/>
    <property type="match status" value="1"/>
</dbReference>
<dbReference type="Proteomes" id="UP001500547">
    <property type="component" value="Unassembled WGS sequence"/>
</dbReference>
<name>A0ABP9QGT4_9RHOO</name>
<proteinExistence type="predicted"/>
<evidence type="ECO:0000259" key="1">
    <source>
        <dbReference type="SMART" id="SM00481"/>
    </source>
</evidence>
<reference evidence="3" key="1">
    <citation type="journal article" date="2019" name="Int. J. Syst. Evol. Microbiol.">
        <title>The Global Catalogue of Microorganisms (GCM) 10K type strain sequencing project: providing services to taxonomists for standard genome sequencing and annotation.</title>
        <authorList>
            <consortium name="The Broad Institute Genomics Platform"/>
            <consortium name="The Broad Institute Genome Sequencing Center for Infectious Disease"/>
            <person name="Wu L."/>
            <person name="Ma J."/>
        </authorList>
    </citation>
    <scope>NUCLEOTIDE SEQUENCE [LARGE SCALE GENOMIC DNA]</scope>
    <source>
        <strain evidence="3">JCM 18715</strain>
    </source>
</reference>
<dbReference type="PANTHER" id="PTHR42924:SF3">
    <property type="entry name" value="POLYMERASE_HISTIDINOL PHOSPHATASE N-TERMINAL DOMAIN-CONTAINING PROTEIN"/>
    <property type="match status" value="1"/>
</dbReference>
<dbReference type="InterPro" id="IPR052018">
    <property type="entry name" value="PHP_domain"/>
</dbReference>
<sequence>MFENVDLHCHSTASDGLLSPTALVQRAARNGVQLLALTDHDELAGLPEARITANALGVRFVDGVEVSVSYCDQSVHIVGLGIRATEPRLVEGLARVRGGRDNRALRMADELAKIGIRGAYEGALKYAGNPALVGRAHFARYLVEIGIARDTASVFDNYLVRGKPGFVDHEWATLTDAVEWIHAAGGVAVIAHPGRYRLSKAEMGALFGMFADLGGEAVEVVTSAHTPQMTSEYATVARRYGFLASRATDFHGPGESPLDIGRAPPLPPDLKPVWDRLV</sequence>
<organism evidence="2 3">
    <name type="scientific">Viridibacterium curvum</name>
    <dbReference type="NCBI Taxonomy" id="1101404"/>
    <lineage>
        <taxon>Bacteria</taxon>
        <taxon>Pseudomonadati</taxon>
        <taxon>Pseudomonadota</taxon>
        <taxon>Betaproteobacteria</taxon>
        <taxon>Rhodocyclales</taxon>
        <taxon>Rhodocyclaceae</taxon>
        <taxon>Viridibacterium</taxon>
    </lineage>
</organism>
<dbReference type="SMART" id="SM00481">
    <property type="entry name" value="POLIIIAc"/>
    <property type="match status" value="1"/>
</dbReference>
<gene>
    <name evidence="2" type="ORF">GCM10025770_11240</name>
</gene>